<name>X0Y3C0_9ZZZZ</name>
<reference evidence="1" key="1">
    <citation type="journal article" date="2014" name="Front. Microbiol.">
        <title>High frequency of phylogenetically diverse reductive dehalogenase-homologous genes in deep subseafloor sedimentary metagenomes.</title>
        <authorList>
            <person name="Kawai M."/>
            <person name="Futagami T."/>
            <person name="Toyoda A."/>
            <person name="Takaki Y."/>
            <person name="Nishi S."/>
            <person name="Hori S."/>
            <person name="Arai W."/>
            <person name="Tsubouchi T."/>
            <person name="Morono Y."/>
            <person name="Uchiyama I."/>
            <person name="Ito T."/>
            <person name="Fujiyama A."/>
            <person name="Inagaki F."/>
            <person name="Takami H."/>
        </authorList>
    </citation>
    <scope>NUCLEOTIDE SEQUENCE</scope>
    <source>
        <strain evidence="1">Expedition CK06-06</strain>
    </source>
</reference>
<proteinExistence type="predicted"/>
<accession>X0Y3C0</accession>
<organism evidence="1">
    <name type="scientific">marine sediment metagenome</name>
    <dbReference type="NCBI Taxonomy" id="412755"/>
    <lineage>
        <taxon>unclassified sequences</taxon>
        <taxon>metagenomes</taxon>
        <taxon>ecological metagenomes</taxon>
    </lineage>
</organism>
<protein>
    <submittedName>
        <fullName evidence="1">Uncharacterized protein</fullName>
    </submittedName>
</protein>
<comment type="caution">
    <text evidence="1">The sequence shown here is derived from an EMBL/GenBank/DDBJ whole genome shotgun (WGS) entry which is preliminary data.</text>
</comment>
<feature type="non-terminal residue" evidence="1">
    <location>
        <position position="1"/>
    </location>
</feature>
<gene>
    <name evidence="1" type="ORF">S01H1_62709</name>
</gene>
<dbReference type="AlphaFoldDB" id="X0Y3C0"/>
<evidence type="ECO:0000313" key="1">
    <source>
        <dbReference type="EMBL" id="GAG41852.1"/>
    </source>
</evidence>
<sequence length="107" mass="11675">GKLFGGKSEQEKRRGKVFGLAESKLGEEVFDPNQFMADIQRQLAPQVKRRGEKMEKQLGLDVGVAQGELFSELFEAMSSKMIGLKTTAAQAKASRDAQLLSIMASLG</sequence>
<dbReference type="EMBL" id="BARS01041214">
    <property type="protein sequence ID" value="GAG41852.1"/>
    <property type="molecule type" value="Genomic_DNA"/>
</dbReference>